<dbReference type="InterPro" id="IPR030855">
    <property type="entry name" value="Bifunct_BirA"/>
</dbReference>
<dbReference type="InterPro" id="IPR036388">
    <property type="entry name" value="WH-like_DNA-bd_sf"/>
</dbReference>
<feature type="DNA-binding region" description="H-T-H motif" evidence="6">
    <location>
        <begin position="36"/>
        <end position="55"/>
    </location>
</feature>
<name>A0A1H7QHH7_9GAMM</name>
<reference evidence="8 9" key="1">
    <citation type="submission" date="2016-10" db="EMBL/GenBank/DDBJ databases">
        <authorList>
            <person name="de Groot N.N."/>
        </authorList>
    </citation>
    <scope>NUCLEOTIDE SEQUENCE [LARGE SCALE GENOMIC DNA]</scope>
    <source>
        <strain evidence="8 9">JCM 19513</strain>
    </source>
</reference>
<evidence type="ECO:0000313" key="9">
    <source>
        <dbReference type="Proteomes" id="UP000185766"/>
    </source>
</evidence>
<proteinExistence type="inferred from homology"/>
<keyword evidence="4 6" id="KW-0092">Biotin</keyword>
<evidence type="ECO:0000256" key="4">
    <source>
        <dbReference type="ARBA" id="ARBA00023267"/>
    </source>
</evidence>
<dbReference type="Pfam" id="PF08279">
    <property type="entry name" value="HTH_11"/>
    <property type="match status" value="1"/>
</dbReference>
<dbReference type="STRING" id="1429083.GCA_001885685_01504"/>
<dbReference type="InterPro" id="IPR013196">
    <property type="entry name" value="HTH_11"/>
</dbReference>
<evidence type="ECO:0000259" key="7">
    <source>
        <dbReference type="PROSITE" id="PS51733"/>
    </source>
</evidence>
<protein>
    <recommendedName>
        <fullName evidence="6">Bifunctional ligase/repressor BirA</fullName>
    </recommendedName>
    <alternativeName>
        <fullName evidence="6">Biotin operon repressor</fullName>
    </alternativeName>
    <alternativeName>
        <fullName evidence="6">Biotin--[acetyl-CoA-carboxylase] ligase</fullName>
        <ecNumber evidence="6">6.3.4.15</ecNumber>
    </alternativeName>
    <alternativeName>
        <fullName evidence="6">Biotin--protein ligase</fullName>
    </alternativeName>
    <alternativeName>
        <fullName evidence="6">Biotin-[acetyl-CoA carboxylase] synthetase</fullName>
    </alternativeName>
</protein>
<comment type="catalytic activity">
    <reaction evidence="5 6">
        <text>biotin + L-lysyl-[protein] + ATP = N(6)-biotinyl-L-lysyl-[protein] + AMP + diphosphate + H(+)</text>
        <dbReference type="Rhea" id="RHEA:11756"/>
        <dbReference type="Rhea" id="RHEA-COMP:9752"/>
        <dbReference type="Rhea" id="RHEA-COMP:10505"/>
        <dbReference type="ChEBI" id="CHEBI:15378"/>
        <dbReference type="ChEBI" id="CHEBI:29969"/>
        <dbReference type="ChEBI" id="CHEBI:30616"/>
        <dbReference type="ChEBI" id="CHEBI:33019"/>
        <dbReference type="ChEBI" id="CHEBI:57586"/>
        <dbReference type="ChEBI" id="CHEBI:83144"/>
        <dbReference type="ChEBI" id="CHEBI:456215"/>
        <dbReference type="EC" id="6.3.4.15"/>
    </reaction>
</comment>
<dbReference type="InterPro" id="IPR004408">
    <property type="entry name" value="Biotin_CoA_COase_ligase"/>
</dbReference>
<feature type="binding site" evidence="6">
    <location>
        <begin position="130"/>
        <end position="132"/>
    </location>
    <ligand>
        <name>biotin</name>
        <dbReference type="ChEBI" id="CHEBI:57586"/>
    </ligand>
</feature>
<keyword evidence="6" id="KW-0238">DNA-binding</keyword>
<keyword evidence="6" id="KW-0804">Transcription</keyword>
<dbReference type="InterPro" id="IPR003142">
    <property type="entry name" value="BPL_C"/>
</dbReference>
<gene>
    <name evidence="6" type="primary">birA</name>
    <name evidence="8" type="ORF">SAMN05216214_112167</name>
</gene>
<dbReference type="GO" id="GO:0005737">
    <property type="term" value="C:cytoplasm"/>
    <property type="evidence" value="ECO:0007669"/>
    <property type="project" value="TreeGrafter"/>
</dbReference>
<dbReference type="Gene3D" id="3.30.930.10">
    <property type="entry name" value="Bira Bifunctional Protein, Domain 2"/>
    <property type="match status" value="1"/>
</dbReference>
<dbReference type="NCBIfam" id="TIGR00121">
    <property type="entry name" value="birA_ligase"/>
    <property type="match status" value="1"/>
</dbReference>
<dbReference type="AlphaFoldDB" id="A0A1H7QHH7"/>
<dbReference type="PANTHER" id="PTHR12835:SF5">
    <property type="entry name" value="BIOTIN--PROTEIN LIGASE"/>
    <property type="match status" value="1"/>
</dbReference>
<dbReference type="PANTHER" id="PTHR12835">
    <property type="entry name" value="BIOTIN PROTEIN LIGASE"/>
    <property type="match status" value="1"/>
</dbReference>
<feature type="binding site" evidence="6">
    <location>
        <position position="197"/>
    </location>
    <ligand>
        <name>biotin</name>
        <dbReference type="ChEBI" id="CHEBI:57586"/>
    </ligand>
</feature>
<dbReference type="InterPro" id="IPR004143">
    <property type="entry name" value="BPL_LPL_catalytic"/>
</dbReference>
<dbReference type="EC" id="6.3.4.15" evidence="6"/>
<comment type="similarity">
    <text evidence="6">Belongs to the biotin--protein ligase family.</text>
</comment>
<dbReference type="GO" id="GO:0003677">
    <property type="term" value="F:DNA binding"/>
    <property type="evidence" value="ECO:0007669"/>
    <property type="project" value="UniProtKB-UniRule"/>
</dbReference>
<evidence type="ECO:0000256" key="6">
    <source>
        <dbReference type="HAMAP-Rule" id="MF_00978"/>
    </source>
</evidence>
<evidence type="ECO:0000256" key="3">
    <source>
        <dbReference type="ARBA" id="ARBA00022840"/>
    </source>
</evidence>
<feature type="binding site" evidence="6">
    <location>
        <position position="126"/>
    </location>
    <ligand>
        <name>biotin</name>
        <dbReference type="ChEBI" id="CHEBI:57586"/>
    </ligand>
</feature>
<dbReference type="PROSITE" id="PS51733">
    <property type="entry name" value="BPL_LPL_CATALYTIC"/>
    <property type="match status" value="1"/>
</dbReference>
<dbReference type="InterPro" id="IPR036390">
    <property type="entry name" value="WH_DNA-bd_sf"/>
</dbReference>
<dbReference type="SUPFAM" id="SSF50037">
    <property type="entry name" value="C-terminal domain of transcriptional repressors"/>
    <property type="match status" value="1"/>
</dbReference>
<dbReference type="GO" id="GO:0004077">
    <property type="term" value="F:biotin--[biotin carboxyl-carrier protein] ligase activity"/>
    <property type="evidence" value="ECO:0007669"/>
    <property type="project" value="UniProtKB-UniRule"/>
</dbReference>
<evidence type="ECO:0000256" key="1">
    <source>
        <dbReference type="ARBA" id="ARBA00022598"/>
    </source>
</evidence>
<sequence length="335" mass="35810">MAWPGDAGIIAPFDHSGAGMQVALLRLLADGQFHSGEILGRVLGVSRAAVWKQLQQLSGAYSLDLQRVPGKGYRLAAPLALLDADKLAAAGVPVDLLWSASSTNSLALQALEEKRAAPFAILAEQQSAGRGRRGRSWEGGFGENLYLTYVHEIHGGAARIEGASLAVGVALVRVLRAHGILRAQLKWPNDVLVAGRKLAGILIELSGDLADSCRLVIGIGVNINKQQAQAIDQPWTSCYRELGVRVERTAFAVDLLRELAATLELFARDGFAAFRQEWHEMAAWLGEAVEVSGLQGASGRLVGVDERGALLLATQEGERVFAGGEVSLRRSEHDS</sequence>
<dbReference type="EMBL" id="FOAS01000012">
    <property type="protein sequence ID" value="SEL47422.1"/>
    <property type="molecule type" value="Genomic_DNA"/>
</dbReference>
<organism evidence="8 9">
    <name type="scientific">Atopomonas hussainii</name>
    <dbReference type="NCBI Taxonomy" id="1429083"/>
    <lineage>
        <taxon>Bacteria</taxon>
        <taxon>Pseudomonadati</taxon>
        <taxon>Pseudomonadota</taxon>
        <taxon>Gammaproteobacteria</taxon>
        <taxon>Pseudomonadales</taxon>
        <taxon>Pseudomonadaceae</taxon>
        <taxon>Atopomonas</taxon>
    </lineage>
</organism>
<dbReference type="SUPFAM" id="SSF55681">
    <property type="entry name" value="Class II aaRS and biotin synthetases"/>
    <property type="match status" value="1"/>
</dbReference>
<accession>A0A1H7QHH7</accession>
<dbReference type="InterPro" id="IPR008988">
    <property type="entry name" value="Transcriptional_repressor_C"/>
</dbReference>
<dbReference type="Gene3D" id="1.10.10.10">
    <property type="entry name" value="Winged helix-like DNA-binding domain superfamily/Winged helix DNA-binding domain"/>
    <property type="match status" value="1"/>
</dbReference>
<evidence type="ECO:0000256" key="2">
    <source>
        <dbReference type="ARBA" id="ARBA00022741"/>
    </source>
</evidence>
<dbReference type="GO" id="GO:0006355">
    <property type="term" value="P:regulation of DNA-templated transcription"/>
    <property type="evidence" value="ECO:0007669"/>
    <property type="project" value="UniProtKB-UniRule"/>
</dbReference>
<evidence type="ECO:0000313" key="8">
    <source>
        <dbReference type="EMBL" id="SEL47422.1"/>
    </source>
</evidence>
<dbReference type="NCBIfam" id="NF008848">
    <property type="entry name" value="PRK11886.1-3"/>
    <property type="match status" value="1"/>
</dbReference>
<dbReference type="SUPFAM" id="SSF46785">
    <property type="entry name" value="Winged helix' DNA-binding domain"/>
    <property type="match status" value="1"/>
</dbReference>
<keyword evidence="1 6" id="KW-0436">Ligase</keyword>
<keyword evidence="3 6" id="KW-0067">ATP-binding</keyword>
<evidence type="ECO:0000256" key="5">
    <source>
        <dbReference type="ARBA" id="ARBA00047846"/>
    </source>
</evidence>
<dbReference type="InterPro" id="IPR045864">
    <property type="entry name" value="aa-tRNA-synth_II/BPL/LPL"/>
</dbReference>
<keyword evidence="6" id="KW-0678">Repressor</keyword>
<keyword evidence="2 6" id="KW-0547">Nucleotide-binding</keyword>
<dbReference type="CDD" id="cd16442">
    <property type="entry name" value="BPL"/>
    <property type="match status" value="1"/>
</dbReference>
<dbReference type="HAMAP" id="MF_00978">
    <property type="entry name" value="Bifunct_BirA"/>
    <property type="match status" value="1"/>
</dbReference>
<dbReference type="Gene3D" id="2.30.30.100">
    <property type="match status" value="1"/>
</dbReference>
<comment type="function">
    <text evidence="6">Acts both as a biotin--[acetyl-CoA-carboxylase] ligase and a biotin-operon repressor. In the presence of ATP, BirA activates biotin to form the BirA-biotinyl-5'-adenylate (BirA-bio-5'-AMP or holoBirA) complex. HoloBirA can either transfer the biotinyl moiety to the biotin carboxyl carrier protein (BCCP) subunit of acetyl-CoA carboxylase, or bind to the biotin operator site and inhibit transcription of the operon.</text>
</comment>
<feature type="binding site" evidence="6">
    <location>
        <begin position="102"/>
        <end position="104"/>
    </location>
    <ligand>
        <name>biotin</name>
        <dbReference type="ChEBI" id="CHEBI:57586"/>
    </ligand>
</feature>
<keyword evidence="9" id="KW-1185">Reference proteome</keyword>
<dbReference type="Pfam" id="PF02237">
    <property type="entry name" value="BPL_C"/>
    <property type="match status" value="1"/>
</dbReference>
<dbReference type="GO" id="GO:0005524">
    <property type="term" value="F:ATP binding"/>
    <property type="evidence" value="ECO:0007669"/>
    <property type="project" value="UniProtKB-UniRule"/>
</dbReference>
<dbReference type="Pfam" id="PF03099">
    <property type="entry name" value="BPL_LplA_LipB"/>
    <property type="match status" value="1"/>
</dbReference>
<dbReference type="Proteomes" id="UP000185766">
    <property type="component" value="Unassembled WGS sequence"/>
</dbReference>
<keyword evidence="6" id="KW-0805">Transcription regulation</keyword>
<feature type="domain" description="BPL/LPL catalytic" evidence="7">
    <location>
        <begin position="89"/>
        <end position="267"/>
    </location>
</feature>